<dbReference type="Proteomes" id="UP001249851">
    <property type="component" value="Unassembled WGS sequence"/>
</dbReference>
<dbReference type="EMBL" id="JARQWQ010000066">
    <property type="protein sequence ID" value="KAK2554840.1"/>
    <property type="molecule type" value="Genomic_DNA"/>
</dbReference>
<proteinExistence type="predicted"/>
<comment type="caution">
    <text evidence="1">The sequence shown here is derived from an EMBL/GenBank/DDBJ whole genome shotgun (WGS) entry which is preliminary data.</text>
</comment>
<protein>
    <submittedName>
        <fullName evidence="1">Uncharacterized protein</fullName>
    </submittedName>
</protein>
<sequence>MSNVRLAKLRKQPDSTWALLQKRLISIPEPFEKLFPTPVWNLILCKSNALSTNAGYVSTSLITTTAFLAGTGSILRIGPQEMPLNIYSIFVGPPTTGKSQAIKECTITPTAAVARENDASGCVIQKCTSSGLVKTVAEQEKGFLLSAEIYDILYKLLKSDEENATGDVQVLCQMFSGEEASYRYATERVREIRSTTPFCILGATQAPFAARLVTILDQGHGLLDRFSITFPKCLRPTPQESEQAVEALTQSPLSSFDDIFLEIARLHASHACYTLSSDAHRILNTLNEEFIVDVNEAITEGRIPPKTKKIDIILRVAASLHIFNHITTQLLQQTQPTMPSEEIEKSTLLRAIEYFLNELITPTLDETKDQPTLLTVMTACALFGGPVLTYRAFKQSAPRNIKGVANSEFAAAIRGLEEAGVGKVCYVQIPRVTNPVIVFVKEDPDEVQWPKDISCQTDYRARFHQTVNKSITIGIKRALIASNCVPEGMFADIE</sequence>
<dbReference type="AlphaFoldDB" id="A0AAD9UZ23"/>
<gene>
    <name evidence="1" type="ORF">P5673_023483</name>
</gene>
<evidence type="ECO:0000313" key="1">
    <source>
        <dbReference type="EMBL" id="KAK2554840.1"/>
    </source>
</evidence>
<accession>A0AAD9UZ23</accession>
<evidence type="ECO:0000313" key="2">
    <source>
        <dbReference type="Proteomes" id="UP001249851"/>
    </source>
</evidence>
<reference evidence="1" key="2">
    <citation type="journal article" date="2023" name="Science">
        <title>Genomic signatures of disease resistance in endangered staghorn corals.</title>
        <authorList>
            <person name="Vollmer S.V."/>
            <person name="Selwyn J.D."/>
            <person name="Despard B.A."/>
            <person name="Roesel C.L."/>
        </authorList>
    </citation>
    <scope>NUCLEOTIDE SEQUENCE</scope>
    <source>
        <strain evidence="1">K2</strain>
    </source>
</reference>
<organism evidence="1 2">
    <name type="scientific">Acropora cervicornis</name>
    <name type="common">Staghorn coral</name>
    <dbReference type="NCBI Taxonomy" id="6130"/>
    <lineage>
        <taxon>Eukaryota</taxon>
        <taxon>Metazoa</taxon>
        <taxon>Cnidaria</taxon>
        <taxon>Anthozoa</taxon>
        <taxon>Hexacorallia</taxon>
        <taxon>Scleractinia</taxon>
        <taxon>Astrocoeniina</taxon>
        <taxon>Acroporidae</taxon>
        <taxon>Acropora</taxon>
    </lineage>
</organism>
<keyword evidence="2" id="KW-1185">Reference proteome</keyword>
<dbReference type="Pfam" id="PF13148">
    <property type="entry name" value="DUF3987"/>
    <property type="match status" value="1"/>
</dbReference>
<reference evidence="1" key="1">
    <citation type="journal article" date="2023" name="G3 (Bethesda)">
        <title>Whole genome assembly and annotation of the endangered Caribbean coral Acropora cervicornis.</title>
        <authorList>
            <person name="Selwyn J.D."/>
            <person name="Vollmer S.V."/>
        </authorList>
    </citation>
    <scope>NUCLEOTIDE SEQUENCE</scope>
    <source>
        <strain evidence="1">K2</strain>
    </source>
</reference>
<name>A0AAD9UZ23_ACRCE</name>
<dbReference type="InterPro" id="IPR025048">
    <property type="entry name" value="DUF3987"/>
</dbReference>